<accession>C7YZI1</accession>
<keyword evidence="2" id="KW-0812">Transmembrane</keyword>
<dbReference type="GeneID" id="9667596"/>
<feature type="transmembrane region" description="Helical" evidence="2">
    <location>
        <begin position="112"/>
        <end position="131"/>
    </location>
</feature>
<gene>
    <name evidence="3" type="ORF">NECHADRAFT_84037</name>
</gene>
<name>C7YZI1_FUSV7</name>
<proteinExistence type="predicted"/>
<dbReference type="HOGENOM" id="CLU_1054071_0_0_1"/>
<keyword evidence="2" id="KW-1133">Transmembrane helix</keyword>
<evidence type="ECO:0000256" key="2">
    <source>
        <dbReference type="SAM" id="Phobius"/>
    </source>
</evidence>
<dbReference type="OrthoDB" id="5106857at2759"/>
<feature type="region of interest" description="Disordered" evidence="1">
    <location>
        <begin position="1"/>
        <end position="62"/>
    </location>
</feature>
<reference evidence="3 4" key="1">
    <citation type="journal article" date="2009" name="PLoS Genet.">
        <title>The genome of Nectria haematococca: contribution of supernumerary chromosomes to gene expansion.</title>
        <authorList>
            <person name="Coleman J.J."/>
            <person name="Rounsley S.D."/>
            <person name="Rodriguez-Carres M."/>
            <person name="Kuo A."/>
            <person name="Wasmann C.C."/>
            <person name="Grimwood J."/>
            <person name="Schmutz J."/>
            <person name="Taga M."/>
            <person name="White G.J."/>
            <person name="Zhou S."/>
            <person name="Schwartz D.C."/>
            <person name="Freitag M."/>
            <person name="Ma L.J."/>
            <person name="Danchin E.G."/>
            <person name="Henrissat B."/>
            <person name="Coutinho P.M."/>
            <person name="Nelson D.R."/>
            <person name="Straney D."/>
            <person name="Napoli C.A."/>
            <person name="Barker B.M."/>
            <person name="Gribskov M."/>
            <person name="Rep M."/>
            <person name="Kroken S."/>
            <person name="Molnar I."/>
            <person name="Rensing C."/>
            <person name="Kennell J.C."/>
            <person name="Zamora J."/>
            <person name="Farman M.L."/>
            <person name="Selker E.U."/>
            <person name="Salamov A."/>
            <person name="Shapiro H."/>
            <person name="Pangilinan J."/>
            <person name="Lindquist E."/>
            <person name="Lamers C."/>
            <person name="Grigoriev I.V."/>
            <person name="Geiser D.M."/>
            <person name="Covert S.F."/>
            <person name="Temporini E."/>
            <person name="Vanetten H.D."/>
        </authorList>
    </citation>
    <scope>NUCLEOTIDE SEQUENCE [LARGE SCALE GENOMIC DNA]</scope>
    <source>
        <strain evidence="4">ATCC MYA-4622 / CBS 123669 / FGSC 9596 / NRRL 45880 / 77-13-4</strain>
    </source>
</reference>
<feature type="transmembrane region" description="Helical" evidence="2">
    <location>
        <begin position="70"/>
        <end position="92"/>
    </location>
</feature>
<protein>
    <submittedName>
        <fullName evidence="3">Uncharacterized protein</fullName>
    </submittedName>
</protein>
<dbReference type="EMBL" id="GG698904">
    <property type="protein sequence ID" value="EEU42609.1"/>
    <property type="molecule type" value="Genomic_DNA"/>
</dbReference>
<organism evidence="3 4">
    <name type="scientific">Fusarium vanettenii (strain ATCC MYA-4622 / CBS 123669 / FGSC 9596 / NRRL 45880 / 77-13-4)</name>
    <name type="common">Fusarium solani subsp. pisi</name>
    <dbReference type="NCBI Taxonomy" id="660122"/>
    <lineage>
        <taxon>Eukaryota</taxon>
        <taxon>Fungi</taxon>
        <taxon>Dikarya</taxon>
        <taxon>Ascomycota</taxon>
        <taxon>Pezizomycotina</taxon>
        <taxon>Sordariomycetes</taxon>
        <taxon>Hypocreomycetidae</taxon>
        <taxon>Hypocreales</taxon>
        <taxon>Nectriaceae</taxon>
        <taxon>Fusarium</taxon>
        <taxon>Fusarium solani species complex</taxon>
        <taxon>Fusarium vanettenii</taxon>
    </lineage>
</organism>
<keyword evidence="2" id="KW-0472">Membrane</keyword>
<evidence type="ECO:0000313" key="4">
    <source>
        <dbReference type="Proteomes" id="UP000005206"/>
    </source>
</evidence>
<feature type="compositionally biased region" description="Low complexity" evidence="1">
    <location>
        <begin position="1"/>
        <end position="11"/>
    </location>
</feature>
<keyword evidence="4" id="KW-1185">Reference proteome</keyword>
<dbReference type="AlphaFoldDB" id="C7YZI1"/>
<evidence type="ECO:0000313" key="3">
    <source>
        <dbReference type="EMBL" id="EEU42609.1"/>
    </source>
</evidence>
<dbReference type="Proteomes" id="UP000005206">
    <property type="component" value="Chromosome 8"/>
</dbReference>
<dbReference type="VEuPathDB" id="FungiDB:NECHADRAFT_84037"/>
<dbReference type="KEGG" id="nhe:NECHADRAFT_84037"/>
<dbReference type="RefSeq" id="XP_003048322.1">
    <property type="nucleotide sequence ID" value="XM_003048276.1"/>
</dbReference>
<sequence>MDHASSHSSSAPATTYYQPVPYRETQGHEEEESQQANLDPITSEPDTSENENGDPQGSEMPRMERHGLDLATILGDVAAVASPVALIVFAVMVLCIDGSEASETSYAKWNNATTVLGTLFPIIFASTCVTLNSNDSQDRQYGSLGKRQDPFQVSNLVQAYTISKPWITLCFVSCIVLLCSGVLSVVFAHLADSPEILGYASTAVRDSKFLELWPEVGGMAAIDITKMMRGERLRYGITHLTRKGQRLLGVGREAETEEIKDRFV</sequence>
<feature type="transmembrane region" description="Helical" evidence="2">
    <location>
        <begin position="166"/>
        <end position="191"/>
    </location>
</feature>
<dbReference type="InParanoid" id="C7YZI1"/>
<evidence type="ECO:0000256" key="1">
    <source>
        <dbReference type="SAM" id="MobiDB-lite"/>
    </source>
</evidence>